<dbReference type="Gene3D" id="1.10.4080.10">
    <property type="entry name" value="ADP-ribosylation/Crystallin J1"/>
    <property type="match status" value="1"/>
</dbReference>
<evidence type="ECO:0000259" key="3">
    <source>
        <dbReference type="PROSITE" id="PS50056"/>
    </source>
</evidence>
<sequence length="497" mass="54558">MERTSLTHPLQIAEVTVGEGMGRIGITFCPGKSGPSSCGAGWCRDLGIDLDVIREWGAATVVSLIEDHEFEMLGVPDLGLEVRNRHMQWLHLPIRDVSVPDATFEGRWTVHGEALRSQLRHGHDVLVHCRGGLGRSGTIAARLLVELGLEPSHAIEFVRSVRPGAIETLEQERHVRRLTFVPEHQPSREMEAVRDRARGALIGLAVGDAIGTTLEFSSRDSYPPLQDMVGGGPFGLRPGEWTDDTAMALALADCLNDPAGFREHALMRRFYDWHTRGAFSCTGDCFDIGITTRQALMRWRSSGDPVAGSTDPMTAGNGSLMRLAPVAIRYWNDRTALRDVAARQSRVTHAAPEAVDACVYWAELLAEAIQGERRSLVFSPRSEQYAGRVSHVAQGSWRSKRREAIRSGGYVVESLEASLWCCSRAVDFREAVLAAANLGHDADTTAAITGQLAGSLFGYSSIPETYRERLAWHDVLLDQADRLFEKSLAAADRAALQ</sequence>
<accession>A0ABW5DPA6</accession>
<dbReference type="PROSITE" id="PS00383">
    <property type="entry name" value="TYR_PHOSPHATASE_1"/>
    <property type="match status" value="1"/>
</dbReference>
<dbReference type="PROSITE" id="PS50056">
    <property type="entry name" value="TYR_PHOSPHATASE_2"/>
    <property type="match status" value="1"/>
</dbReference>
<feature type="domain" description="Rhodanese" evidence="4">
    <location>
        <begin position="90"/>
        <end position="166"/>
    </location>
</feature>
<dbReference type="PANTHER" id="PTHR16222">
    <property type="entry name" value="ADP-RIBOSYLGLYCOHYDROLASE"/>
    <property type="match status" value="1"/>
</dbReference>
<dbReference type="CDD" id="cd14505">
    <property type="entry name" value="CDKN3-like"/>
    <property type="match status" value="1"/>
</dbReference>
<dbReference type="SUPFAM" id="SSF52799">
    <property type="entry name" value="(Phosphotyrosine protein) phosphatases II"/>
    <property type="match status" value="1"/>
</dbReference>
<dbReference type="PANTHER" id="PTHR16222:SF12">
    <property type="entry name" value="ADP-RIBOSYLGLYCOHYDROLASE-RELATED"/>
    <property type="match status" value="1"/>
</dbReference>
<evidence type="ECO:0000256" key="1">
    <source>
        <dbReference type="ARBA" id="ARBA00013064"/>
    </source>
</evidence>
<keyword evidence="2" id="KW-0378">Hydrolase</keyword>
<dbReference type="Gene3D" id="3.90.190.10">
    <property type="entry name" value="Protein tyrosine phosphatase superfamily"/>
    <property type="match status" value="1"/>
</dbReference>
<dbReference type="InterPro" id="IPR057023">
    <property type="entry name" value="PTP-SAK"/>
</dbReference>
<dbReference type="SUPFAM" id="SSF101478">
    <property type="entry name" value="ADP-ribosylglycohydrolase"/>
    <property type="match status" value="1"/>
</dbReference>
<reference evidence="6" key="1">
    <citation type="journal article" date="2019" name="Int. J. Syst. Evol. Microbiol.">
        <title>The Global Catalogue of Microorganisms (GCM) 10K type strain sequencing project: providing services to taxonomists for standard genome sequencing and annotation.</title>
        <authorList>
            <consortium name="The Broad Institute Genomics Platform"/>
            <consortium name="The Broad Institute Genome Sequencing Center for Infectious Disease"/>
            <person name="Wu L."/>
            <person name="Ma J."/>
        </authorList>
    </citation>
    <scope>NUCLEOTIDE SEQUENCE [LARGE SCALE GENOMIC DNA]</scope>
    <source>
        <strain evidence="6">KCTC 23707</strain>
    </source>
</reference>
<keyword evidence="6" id="KW-1185">Reference proteome</keyword>
<dbReference type="SMART" id="SM00404">
    <property type="entry name" value="PTPc_motif"/>
    <property type="match status" value="1"/>
</dbReference>
<dbReference type="RefSeq" id="WP_345099327.1">
    <property type="nucleotide sequence ID" value="NZ_BAABGS010000052.1"/>
</dbReference>
<feature type="domain" description="Tyrosine specific protein phosphatases" evidence="3">
    <location>
        <begin position="113"/>
        <end position="173"/>
    </location>
</feature>
<dbReference type="EMBL" id="JBHUIR010000061">
    <property type="protein sequence ID" value="MFD2261145.1"/>
    <property type="molecule type" value="Genomic_DNA"/>
</dbReference>
<dbReference type="InterPro" id="IPR016130">
    <property type="entry name" value="Tyr_Pase_AS"/>
</dbReference>
<evidence type="ECO:0000313" key="6">
    <source>
        <dbReference type="Proteomes" id="UP001597373"/>
    </source>
</evidence>
<dbReference type="InterPro" id="IPR029021">
    <property type="entry name" value="Prot-tyrosine_phosphatase-like"/>
</dbReference>
<evidence type="ECO:0000313" key="5">
    <source>
        <dbReference type="EMBL" id="MFD2261145.1"/>
    </source>
</evidence>
<dbReference type="PROSITE" id="PS50206">
    <property type="entry name" value="RHODANESE_3"/>
    <property type="match status" value="1"/>
</dbReference>
<comment type="caution">
    <text evidence="5">The sequence shown here is derived from an EMBL/GenBank/DDBJ whole genome shotgun (WGS) entry which is preliminary data.</text>
</comment>
<evidence type="ECO:0000259" key="4">
    <source>
        <dbReference type="PROSITE" id="PS50206"/>
    </source>
</evidence>
<gene>
    <name evidence="5" type="ORF">ACFSMZ_15450</name>
</gene>
<dbReference type="Pfam" id="PF03747">
    <property type="entry name" value="ADP_ribosyl_GH"/>
    <property type="match status" value="1"/>
</dbReference>
<dbReference type="Proteomes" id="UP001597373">
    <property type="component" value="Unassembled WGS sequence"/>
</dbReference>
<organism evidence="5 6">
    <name type="scientific">Chelativorans composti</name>
    <dbReference type="NCBI Taxonomy" id="768533"/>
    <lineage>
        <taxon>Bacteria</taxon>
        <taxon>Pseudomonadati</taxon>
        <taxon>Pseudomonadota</taxon>
        <taxon>Alphaproteobacteria</taxon>
        <taxon>Hyphomicrobiales</taxon>
        <taxon>Phyllobacteriaceae</taxon>
        <taxon>Chelativorans</taxon>
    </lineage>
</organism>
<dbReference type="EC" id="3.1.3.48" evidence="1"/>
<dbReference type="InterPro" id="IPR003595">
    <property type="entry name" value="Tyr_Pase_cat"/>
</dbReference>
<dbReference type="InterPro" id="IPR001763">
    <property type="entry name" value="Rhodanese-like_dom"/>
</dbReference>
<dbReference type="Pfam" id="PF22784">
    <property type="entry name" value="PTP-SAK"/>
    <property type="match status" value="1"/>
</dbReference>
<dbReference type="InterPro" id="IPR036705">
    <property type="entry name" value="Ribosyl_crysJ1_sf"/>
</dbReference>
<name>A0ABW5DPA6_9HYPH</name>
<dbReference type="InterPro" id="IPR050792">
    <property type="entry name" value="ADP-ribosylglycohydrolase"/>
</dbReference>
<dbReference type="InterPro" id="IPR000387">
    <property type="entry name" value="Tyr_Pase_dom"/>
</dbReference>
<dbReference type="InterPro" id="IPR005502">
    <property type="entry name" value="Ribosyl_crysJ1"/>
</dbReference>
<proteinExistence type="predicted"/>
<protein>
    <recommendedName>
        <fullName evidence="1">protein-tyrosine-phosphatase</fullName>
        <ecNumber evidence="1">3.1.3.48</ecNumber>
    </recommendedName>
</protein>
<evidence type="ECO:0000256" key="2">
    <source>
        <dbReference type="ARBA" id="ARBA00022801"/>
    </source>
</evidence>